<name>A0A087BRA7_9BIFI</name>
<proteinExistence type="predicted"/>
<sequence length="181" mass="19560">MVAVLCVMAWRWTVISTRRGVRVRLGALRIRPRIWEVDVSETLLMGLMAVVMRSGSSVSRAVEVVASVLDDSRGDCLACVARELQSGMTWDDAWYSARAGGFAVEGLSLVRRQLESTWTEGASPVMGLEVAVDRRGREMAAESSRAASDLSVRVLLPVGLCMLPSFICMAVVPAVASVIMG</sequence>
<gene>
    <name evidence="2" type="ORF">BMIN_0992</name>
</gene>
<dbReference type="GO" id="GO:0005886">
    <property type="term" value="C:plasma membrane"/>
    <property type="evidence" value="ECO:0007669"/>
    <property type="project" value="UniProtKB-SubCell"/>
</dbReference>
<accession>A0A087BRA7</accession>
<evidence type="ECO:0000313" key="3">
    <source>
        <dbReference type="Proteomes" id="UP000029014"/>
    </source>
</evidence>
<keyword evidence="1" id="KW-0472">Membrane</keyword>
<organism evidence="2 3">
    <name type="scientific">Bifidobacterium minimum</name>
    <dbReference type="NCBI Taxonomy" id="1693"/>
    <lineage>
        <taxon>Bacteria</taxon>
        <taxon>Bacillati</taxon>
        <taxon>Actinomycetota</taxon>
        <taxon>Actinomycetes</taxon>
        <taxon>Bifidobacteriales</taxon>
        <taxon>Bifidobacteriaceae</taxon>
        <taxon>Bifidobacterium</taxon>
    </lineage>
</organism>
<keyword evidence="1" id="KW-0812">Transmembrane</keyword>
<keyword evidence="3" id="KW-1185">Reference proteome</keyword>
<dbReference type="Proteomes" id="UP000029014">
    <property type="component" value="Unassembled WGS sequence"/>
</dbReference>
<feature type="transmembrane region" description="Helical" evidence="1">
    <location>
        <begin position="154"/>
        <end position="180"/>
    </location>
</feature>
<evidence type="ECO:0000313" key="2">
    <source>
        <dbReference type="EMBL" id="KFI73557.1"/>
    </source>
</evidence>
<evidence type="ECO:0000256" key="1">
    <source>
        <dbReference type="SAM" id="Phobius"/>
    </source>
</evidence>
<protein>
    <submittedName>
        <fullName evidence="2">Type II secretion system protein, pilus assembly</fullName>
    </submittedName>
</protein>
<comment type="caution">
    <text evidence="2">The sequence shown here is derived from an EMBL/GenBank/DDBJ whole genome shotgun (WGS) entry which is preliminary data.</text>
</comment>
<dbReference type="eggNOG" id="COG4965">
    <property type="taxonomic scope" value="Bacteria"/>
</dbReference>
<dbReference type="STRING" id="1693.BMIN_0992"/>
<dbReference type="AlphaFoldDB" id="A0A087BRA7"/>
<reference evidence="2 3" key="1">
    <citation type="submission" date="2014-03" db="EMBL/GenBank/DDBJ databases">
        <title>Genomics of Bifidobacteria.</title>
        <authorList>
            <person name="Ventura M."/>
            <person name="Milani C."/>
            <person name="Lugli G.A."/>
        </authorList>
    </citation>
    <scope>NUCLEOTIDE SEQUENCE [LARGE SCALE GENOMIC DNA]</scope>
    <source>
        <strain evidence="2 3">LMG 11592</strain>
    </source>
</reference>
<keyword evidence="1" id="KW-1133">Transmembrane helix</keyword>
<dbReference type="EMBL" id="JGZD01000006">
    <property type="protein sequence ID" value="KFI73557.1"/>
    <property type="molecule type" value="Genomic_DNA"/>
</dbReference>